<dbReference type="InterPro" id="IPR036961">
    <property type="entry name" value="Kinesin_motor_dom_sf"/>
</dbReference>
<dbReference type="PANTHER" id="PTHR47968:SF13">
    <property type="entry name" value="KINESIN-LIKE PROTEIN KIF19 ISOFORM X1"/>
    <property type="match status" value="1"/>
</dbReference>
<feature type="region of interest" description="Disordered" evidence="11">
    <location>
        <begin position="40"/>
        <end position="80"/>
    </location>
</feature>
<keyword evidence="4 9" id="KW-0547">Nucleotide-binding</keyword>
<feature type="compositionally biased region" description="Acidic residues" evidence="11">
    <location>
        <begin position="757"/>
        <end position="773"/>
    </location>
</feature>
<dbReference type="GO" id="GO:0008017">
    <property type="term" value="F:microtubule binding"/>
    <property type="evidence" value="ECO:0007669"/>
    <property type="project" value="InterPro"/>
</dbReference>
<feature type="compositionally biased region" description="Polar residues" evidence="11">
    <location>
        <begin position="908"/>
        <end position="926"/>
    </location>
</feature>
<organism evidence="13 14">
    <name type="scientific">Saccharomycopsis crataegensis</name>
    <dbReference type="NCBI Taxonomy" id="43959"/>
    <lineage>
        <taxon>Eukaryota</taxon>
        <taxon>Fungi</taxon>
        <taxon>Dikarya</taxon>
        <taxon>Ascomycota</taxon>
        <taxon>Saccharomycotina</taxon>
        <taxon>Saccharomycetes</taxon>
        <taxon>Saccharomycopsidaceae</taxon>
        <taxon>Saccharomycopsis</taxon>
    </lineage>
</organism>
<keyword evidence="8" id="KW-0206">Cytoskeleton</keyword>
<dbReference type="AlphaFoldDB" id="A0AAV5QKL4"/>
<evidence type="ECO:0000256" key="11">
    <source>
        <dbReference type="SAM" id="MobiDB-lite"/>
    </source>
</evidence>
<protein>
    <recommendedName>
        <fullName evidence="10">Kinesin-like protein</fullName>
    </recommendedName>
</protein>
<reference evidence="13 14" key="1">
    <citation type="journal article" date="2023" name="Elife">
        <title>Identification of key yeast species and microbe-microbe interactions impacting larval growth of Drosophila in the wild.</title>
        <authorList>
            <person name="Mure A."/>
            <person name="Sugiura Y."/>
            <person name="Maeda R."/>
            <person name="Honda K."/>
            <person name="Sakurai N."/>
            <person name="Takahashi Y."/>
            <person name="Watada M."/>
            <person name="Katoh T."/>
            <person name="Gotoh A."/>
            <person name="Gotoh Y."/>
            <person name="Taniguchi I."/>
            <person name="Nakamura K."/>
            <person name="Hayashi T."/>
            <person name="Katayama T."/>
            <person name="Uemura T."/>
            <person name="Hattori Y."/>
        </authorList>
    </citation>
    <scope>NUCLEOTIDE SEQUENCE [LARGE SCALE GENOMIC DNA]</scope>
    <source>
        <strain evidence="13 14">SC-9</strain>
    </source>
</reference>
<dbReference type="GO" id="GO:0005634">
    <property type="term" value="C:nucleus"/>
    <property type="evidence" value="ECO:0007669"/>
    <property type="project" value="UniProtKB-ARBA"/>
</dbReference>
<dbReference type="InterPro" id="IPR019821">
    <property type="entry name" value="Kinesin_motor_CS"/>
</dbReference>
<feature type="region of interest" description="Disordered" evidence="11">
    <location>
        <begin position="698"/>
        <end position="731"/>
    </location>
</feature>
<dbReference type="Pfam" id="PF00225">
    <property type="entry name" value="Kinesin"/>
    <property type="match status" value="1"/>
</dbReference>
<feature type="domain" description="Kinesin motor" evidence="12">
    <location>
        <begin position="12"/>
        <end position="415"/>
    </location>
</feature>
<dbReference type="InterPro" id="IPR001752">
    <property type="entry name" value="Kinesin_motor_dom"/>
</dbReference>
<dbReference type="PANTHER" id="PTHR47968">
    <property type="entry name" value="CENTROMERE PROTEIN E"/>
    <property type="match status" value="1"/>
</dbReference>
<feature type="compositionally biased region" description="Low complexity" evidence="11">
    <location>
        <begin position="50"/>
        <end position="75"/>
    </location>
</feature>
<evidence type="ECO:0000256" key="1">
    <source>
        <dbReference type="ARBA" id="ARBA00004245"/>
    </source>
</evidence>
<dbReference type="GO" id="GO:0005524">
    <property type="term" value="F:ATP binding"/>
    <property type="evidence" value="ECO:0007669"/>
    <property type="project" value="UniProtKB-UniRule"/>
</dbReference>
<evidence type="ECO:0000256" key="8">
    <source>
        <dbReference type="ARBA" id="ARBA00023212"/>
    </source>
</evidence>
<keyword evidence="3 10" id="KW-0493">Microtubule</keyword>
<evidence type="ECO:0000256" key="9">
    <source>
        <dbReference type="PROSITE-ProRule" id="PRU00283"/>
    </source>
</evidence>
<gene>
    <name evidence="13" type="ORF">DASC09_027280</name>
</gene>
<keyword evidence="5 9" id="KW-0067">ATP-binding</keyword>
<dbReference type="FunFam" id="3.40.850.10:FF:000090">
    <property type="entry name" value="Kinesin-like protein"/>
    <property type="match status" value="1"/>
</dbReference>
<feature type="region of interest" description="Disordered" evidence="11">
    <location>
        <begin position="895"/>
        <end position="929"/>
    </location>
</feature>
<dbReference type="PRINTS" id="PR00380">
    <property type="entry name" value="KINESINHEAVY"/>
</dbReference>
<keyword evidence="6" id="KW-0175">Coiled coil</keyword>
<dbReference type="InterPro" id="IPR027417">
    <property type="entry name" value="P-loop_NTPase"/>
</dbReference>
<dbReference type="SMART" id="SM00129">
    <property type="entry name" value="KISc"/>
    <property type="match status" value="1"/>
</dbReference>
<evidence type="ECO:0000256" key="3">
    <source>
        <dbReference type="ARBA" id="ARBA00022701"/>
    </source>
</evidence>
<dbReference type="PROSITE" id="PS50067">
    <property type="entry name" value="KINESIN_MOTOR_2"/>
    <property type="match status" value="1"/>
</dbReference>
<evidence type="ECO:0000256" key="2">
    <source>
        <dbReference type="ARBA" id="ARBA00022490"/>
    </source>
</evidence>
<name>A0AAV5QKL4_9ASCO</name>
<evidence type="ECO:0000256" key="4">
    <source>
        <dbReference type="ARBA" id="ARBA00022741"/>
    </source>
</evidence>
<dbReference type="GO" id="GO:0008574">
    <property type="term" value="F:plus-end-directed microtubule motor activity"/>
    <property type="evidence" value="ECO:0007669"/>
    <property type="project" value="UniProtKB-ARBA"/>
</dbReference>
<evidence type="ECO:0000259" key="12">
    <source>
        <dbReference type="PROSITE" id="PS50067"/>
    </source>
</evidence>
<dbReference type="GO" id="GO:0061673">
    <property type="term" value="C:mitotic spindle astral microtubule"/>
    <property type="evidence" value="ECO:0007669"/>
    <property type="project" value="UniProtKB-ARBA"/>
</dbReference>
<dbReference type="GO" id="GO:0035371">
    <property type="term" value="C:microtubule plus-end"/>
    <property type="evidence" value="ECO:0007669"/>
    <property type="project" value="UniProtKB-ARBA"/>
</dbReference>
<dbReference type="GO" id="GO:0090307">
    <property type="term" value="P:mitotic spindle assembly"/>
    <property type="evidence" value="ECO:0007669"/>
    <property type="project" value="UniProtKB-ARBA"/>
</dbReference>
<dbReference type="SUPFAM" id="SSF52540">
    <property type="entry name" value="P-loop containing nucleoside triphosphate hydrolases"/>
    <property type="match status" value="1"/>
</dbReference>
<keyword evidence="2" id="KW-0963">Cytoplasm</keyword>
<feature type="binding site" evidence="9">
    <location>
        <begin position="171"/>
        <end position="178"/>
    </location>
    <ligand>
        <name>ATP</name>
        <dbReference type="ChEBI" id="CHEBI:30616"/>
    </ligand>
</feature>
<dbReference type="GeneID" id="90073382"/>
<evidence type="ECO:0000256" key="5">
    <source>
        <dbReference type="ARBA" id="ARBA00022840"/>
    </source>
</evidence>
<sequence>MTISQGPSRESSITVAVRVRPFTATESSRLIVKQDDQQLLGDGAFSGRPNNNNNNNNSNNNSNNNNGNNNNSGSSDSFRAGDNRFGLKGIRKIVNVVDERMLIFDPADENPLQKMQQTLFPKSNSRMREHKFTFDRLFDEDAAQIDVYNNTTRPLLDSVLDGYNATVFAYGATGCGKTHTITGTPDDPGIIYTTTQELFERIEALKDTKTIEVSLSYLEIYNETIRDLLNPEIEHRLLTIREDGNNRISVRNLSNHKLTTVEEIMDLILLGNSNRTINFTEANATSSRSHAVLQINIDQRNRTRGINEEHFFATLSIIDLAGSERASSTKNQGKRLHEGANINRSLLALGNCINALCDPKRRNHIPYRDSKLTRLLKFSLGGNCKTVMIVCVSPSSQHYEETLNTLKYANRAKEIKTKVIRNTHNLDRHVGSYLKMITEQKQEIEELRTREAKVIKQQLDSFKLKKEKCGLNLLESVDILKNLIQTKQPQLLQKSKLLTKKRMLSFQKSEIMLLLKSFESNYGSKFVNVPRDLLDVREAIKKIIDNISKEIEMTDIFLSKDTDFEKNLNKTIKLHQAKLKELEGWSDYDTLIFDLLVGQMKNNVDRQVLDKANKVWDSIVGEKNENTSQTFNCLSNTFFKVHKKLTFINTTGDIDVIRDENLSLINGMLNDCYKVLDANMGSEYVNNLLAQVDIGKKSTGKRLSSPTKLSPHKSSRNGNVTIRTKSPKRKNVHKIKKVVRWDLPASSTVVYNHTDSSEDSEGGDDSSQEEDETMDDVIEPTMSVPEQAKFTFNSETKPFLRSPTRFVKKVVDDTIEDYSMIDDSKAFTNFGQQKPSLTEISLKPPENLLGSISESDVSKSSLDIPMNDKENLGYFGQGYSQNNQISPGLLRSYKKDDNPGIGPPIRLNRSTGSPTKLSPNNDTFAITSPPKVSNIDKFNFETSFSGDIDMD</sequence>
<dbReference type="GO" id="GO:0070462">
    <property type="term" value="P:plus-end specific microtubule depolymerization"/>
    <property type="evidence" value="ECO:0007669"/>
    <property type="project" value="UniProtKB-ARBA"/>
</dbReference>
<comment type="subcellular location">
    <subcellularLocation>
        <location evidence="1">Cytoplasm</location>
        <location evidence="1">Cytoskeleton</location>
    </subcellularLocation>
</comment>
<dbReference type="GO" id="GO:0010970">
    <property type="term" value="P:transport along microtubule"/>
    <property type="evidence" value="ECO:0007669"/>
    <property type="project" value="UniProtKB-ARBA"/>
</dbReference>
<dbReference type="PROSITE" id="PS00411">
    <property type="entry name" value="KINESIN_MOTOR_1"/>
    <property type="match status" value="1"/>
</dbReference>
<dbReference type="Gene3D" id="3.40.850.10">
    <property type="entry name" value="Kinesin motor domain"/>
    <property type="match status" value="1"/>
</dbReference>
<dbReference type="Proteomes" id="UP001360560">
    <property type="component" value="Unassembled WGS sequence"/>
</dbReference>
<dbReference type="InterPro" id="IPR027640">
    <property type="entry name" value="Kinesin-like_fam"/>
</dbReference>
<comment type="caution">
    <text evidence="13">The sequence shown here is derived from an EMBL/GenBank/DDBJ whole genome shotgun (WGS) entry which is preliminary data.</text>
</comment>
<dbReference type="GO" id="GO:0051656">
    <property type="term" value="P:establishment of organelle localization"/>
    <property type="evidence" value="ECO:0007669"/>
    <property type="project" value="UniProtKB-ARBA"/>
</dbReference>
<evidence type="ECO:0000256" key="6">
    <source>
        <dbReference type="ARBA" id="ARBA00023054"/>
    </source>
</evidence>
<keyword evidence="14" id="KW-1185">Reference proteome</keyword>
<evidence type="ECO:0000313" key="14">
    <source>
        <dbReference type="Proteomes" id="UP001360560"/>
    </source>
</evidence>
<feature type="region of interest" description="Disordered" evidence="11">
    <location>
        <begin position="749"/>
        <end position="773"/>
    </location>
</feature>
<evidence type="ECO:0000256" key="10">
    <source>
        <dbReference type="RuleBase" id="RU000394"/>
    </source>
</evidence>
<keyword evidence="7 9" id="KW-0505">Motor protein</keyword>
<dbReference type="CDD" id="cd01370">
    <property type="entry name" value="KISc_KIP3_like"/>
    <property type="match status" value="1"/>
</dbReference>
<dbReference type="RefSeq" id="XP_064852403.1">
    <property type="nucleotide sequence ID" value="XM_064996331.1"/>
</dbReference>
<dbReference type="EMBL" id="BTFZ01000006">
    <property type="protein sequence ID" value="GMM35403.1"/>
    <property type="molecule type" value="Genomic_DNA"/>
</dbReference>
<proteinExistence type="inferred from homology"/>
<accession>A0AAV5QKL4</accession>
<evidence type="ECO:0000256" key="7">
    <source>
        <dbReference type="ARBA" id="ARBA00023175"/>
    </source>
</evidence>
<comment type="similarity">
    <text evidence="9 10">Belongs to the TRAFAC class myosin-kinesin ATPase superfamily. Kinesin family.</text>
</comment>
<dbReference type="GO" id="GO:0033047">
    <property type="term" value="P:regulation of mitotic sister chromatid segregation"/>
    <property type="evidence" value="ECO:0007669"/>
    <property type="project" value="UniProtKB-ARBA"/>
</dbReference>
<evidence type="ECO:0000313" key="13">
    <source>
        <dbReference type="EMBL" id="GMM35403.1"/>
    </source>
</evidence>